<evidence type="ECO:0000256" key="13">
    <source>
        <dbReference type="PIRSR" id="PIRSR006621-1"/>
    </source>
</evidence>
<evidence type="ECO:0000256" key="10">
    <source>
        <dbReference type="ARBA" id="ARBA00048205"/>
    </source>
</evidence>
<comment type="catalytic activity">
    <reaction evidence="10">
        <text>a 5,6-dihydrouridine in tRNA + NADP(+) = a uridine in tRNA + NADPH + H(+)</text>
        <dbReference type="Rhea" id="RHEA:23624"/>
        <dbReference type="Rhea" id="RHEA-COMP:13339"/>
        <dbReference type="Rhea" id="RHEA-COMP:13887"/>
        <dbReference type="ChEBI" id="CHEBI:15378"/>
        <dbReference type="ChEBI" id="CHEBI:57783"/>
        <dbReference type="ChEBI" id="CHEBI:58349"/>
        <dbReference type="ChEBI" id="CHEBI:65315"/>
        <dbReference type="ChEBI" id="CHEBI:74443"/>
    </reaction>
</comment>
<dbReference type="InterPro" id="IPR018517">
    <property type="entry name" value="tRNA_hU_synthase_CS"/>
</dbReference>
<evidence type="ECO:0000256" key="9">
    <source>
        <dbReference type="ARBA" id="ARBA00023002"/>
    </source>
</evidence>
<comment type="function">
    <text evidence="2 12">Catalyzes the synthesis of 5,6-dihydrouridine (D), a modified base found in the D-loop of most tRNAs, via the reduction of the C5-C6 double bond in target uridines.</text>
</comment>
<evidence type="ECO:0000259" key="15">
    <source>
        <dbReference type="Pfam" id="PF01207"/>
    </source>
</evidence>
<evidence type="ECO:0000256" key="2">
    <source>
        <dbReference type="ARBA" id="ARBA00002790"/>
    </source>
</evidence>
<dbReference type="Pfam" id="PF01207">
    <property type="entry name" value="Dus"/>
    <property type="match status" value="1"/>
</dbReference>
<feature type="active site" description="Proton donor" evidence="13">
    <location>
        <position position="129"/>
    </location>
</feature>
<dbReference type="Gene3D" id="1.10.1200.80">
    <property type="entry name" value="Putative flavin oxidoreducatase, domain 2"/>
    <property type="match status" value="1"/>
</dbReference>
<keyword evidence="6 12" id="KW-0819">tRNA processing</keyword>
<evidence type="ECO:0000256" key="3">
    <source>
        <dbReference type="ARBA" id="ARBA00022555"/>
    </source>
</evidence>
<evidence type="ECO:0000256" key="14">
    <source>
        <dbReference type="PIRSR" id="PIRSR006621-2"/>
    </source>
</evidence>
<comment type="cofactor">
    <cofactor evidence="1 12 14">
        <name>FMN</name>
        <dbReference type="ChEBI" id="CHEBI:58210"/>
    </cofactor>
</comment>
<evidence type="ECO:0000256" key="4">
    <source>
        <dbReference type="ARBA" id="ARBA00022630"/>
    </source>
</evidence>
<sequence length="355" mass="39009">MSSFWTKLPRPFFALAPMEDVTDAAFRRLIAKYSKYGGRDIGVGSKGSLPAEAFRAGGPDVMFTEFTSADGLVFANEAGQKRLRAKLAFSETERPIVVQLFTAAPERMEKAARMMRELGFDGIDINMGCPDRAVEKSGCGAALIKNPKLARELIRAAQSAGLPVSVKTRTGYTEDELDTWLLELLAEQPAAITVHARTRKEMSDVPARWDTVARAVLIRDAAKSETLIVGNGDVSNLSDARAKAAVAGCDGVMLGRAIYGNPWLFNGIRRGHPESEYTDISVYRPTPHEKLSALLEHLKLFEELLGEVVNYASMKKHFKAYVSGWHDAKELRMRLMGTETAKEAQAIIADAIMQV</sequence>
<evidence type="ECO:0000313" key="16">
    <source>
        <dbReference type="EMBL" id="OGG69926.1"/>
    </source>
</evidence>
<keyword evidence="4 12" id="KW-0285">Flavoprotein</keyword>
<keyword evidence="8" id="KW-0694">RNA-binding</keyword>
<evidence type="ECO:0000256" key="11">
    <source>
        <dbReference type="ARBA" id="ARBA00048802"/>
    </source>
</evidence>
<dbReference type="GO" id="GO:0050660">
    <property type="term" value="F:flavin adenine dinucleotide binding"/>
    <property type="evidence" value="ECO:0007669"/>
    <property type="project" value="InterPro"/>
</dbReference>
<keyword evidence="7" id="KW-0521">NADP</keyword>
<comment type="similarity">
    <text evidence="12">Belongs to the dus family.</text>
</comment>
<keyword evidence="9 12" id="KW-0560">Oxidoreductase</keyword>
<feature type="binding site" evidence="14">
    <location>
        <position position="167"/>
    </location>
    <ligand>
        <name>FMN</name>
        <dbReference type="ChEBI" id="CHEBI:58210"/>
    </ligand>
</feature>
<evidence type="ECO:0000256" key="8">
    <source>
        <dbReference type="ARBA" id="ARBA00022884"/>
    </source>
</evidence>
<feature type="binding site" evidence="14">
    <location>
        <begin position="255"/>
        <end position="256"/>
    </location>
    <ligand>
        <name>FMN</name>
        <dbReference type="ChEBI" id="CHEBI:58210"/>
    </ligand>
</feature>
<keyword evidence="3" id="KW-0820">tRNA-binding</keyword>
<evidence type="ECO:0000256" key="1">
    <source>
        <dbReference type="ARBA" id="ARBA00001917"/>
    </source>
</evidence>
<evidence type="ECO:0000256" key="6">
    <source>
        <dbReference type="ARBA" id="ARBA00022694"/>
    </source>
</evidence>
<dbReference type="SUPFAM" id="SSF51395">
    <property type="entry name" value="FMN-linked oxidoreductases"/>
    <property type="match status" value="1"/>
</dbReference>
<dbReference type="InterPro" id="IPR013785">
    <property type="entry name" value="Aldolase_TIM"/>
</dbReference>
<accession>A0A1F6E8D6</accession>
<name>A0A1F6E8D6_9BACT</name>
<evidence type="ECO:0000256" key="12">
    <source>
        <dbReference type="PIRNR" id="PIRNR006621"/>
    </source>
</evidence>
<dbReference type="GO" id="GO:0000049">
    <property type="term" value="F:tRNA binding"/>
    <property type="evidence" value="ECO:0007669"/>
    <property type="project" value="UniProtKB-KW"/>
</dbReference>
<keyword evidence="14" id="KW-0547">Nucleotide-binding</keyword>
<reference evidence="16 17" key="1">
    <citation type="journal article" date="2016" name="Nat. Commun.">
        <title>Thousands of microbial genomes shed light on interconnected biogeochemical processes in an aquifer system.</title>
        <authorList>
            <person name="Anantharaman K."/>
            <person name="Brown C.T."/>
            <person name="Hug L.A."/>
            <person name="Sharon I."/>
            <person name="Castelle C.J."/>
            <person name="Probst A.J."/>
            <person name="Thomas B.C."/>
            <person name="Singh A."/>
            <person name="Wilkins M.J."/>
            <person name="Karaoz U."/>
            <person name="Brodie E.L."/>
            <person name="Williams K.H."/>
            <person name="Hubbard S.S."/>
            <person name="Banfield J.F."/>
        </authorList>
    </citation>
    <scope>NUCLEOTIDE SEQUENCE [LARGE SCALE GENOMIC DNA]</scope>
</reference>
<dbReference type="CDD" id="cd02801">
    <property type="entry name" value="DUS_like_FMN"/>
    <property type="match status" value="1"/>
</dbReference>
<dbReference type="GO" id="GO:0017150">
    <property type="term" value="F:tRNA dihydrouridine synthase activity"/>
    <property type="evidence" value="ECO:0007669"/>
    <property type="project" value="InterPro"/>
</dbReference>
<dbReference type="Gene3D" id="3.20.20.70">
    <property type="entry name" value="Aldolase class I"/>
    <property type="match status" value="1"/>
</dbReference>
<comment type="catalytic activity">
    <reaction evidence="11">
        <text>a 5,6-dihydrouridine in tRNA + NAD(+) = a uridine in tRNA + NADH + H(+)</text>
        <dbReference type="Rhea" id="RHEA:54452"/>
        <dbReference type="Rhea" id="RHEA-COMP:13339"/>
        <dbReference type="Rhea" id="RHEA-COMP:13887"/>
        <dbReference type="ChEBI" id="CHEBI:15378"/>
        <dbReference type="ChEBI" id="CHEBI:57540"/>
        <dbReference type="ChEBI" id="CHEBI:57945"/>
        <dbReference type="ChEBI" id="CHEBI:65315"/>
        <dbReference type="ChEBI" id="CHEBI:74443"/>
    </reaction>
</comment>
<evidence type="ECO:0000256" key="5">
    <source>
        <dbReference type="ARBA" id="ARBA00022643"/>
    </source>
</evidence>
<evidence type="ECO:0000256" key="7">
    <source>
        <dbReference type="ARBA" id="ARBA00022857"/>
    </source>
</evidence>
<dbReference type="Proteomes" id="UP000176689">
    <property type="component" value="Unassembled WGS sequence"/>
</dbReference>
<dbReference type="InterPro" id="IPR001269">
    <property type="entry name" value="DUS_fam"/>
</dbReference>
<proteinExistence type="inferred from homology"/>
<dbReference type="EC" id="1.3.1.-" evidence="12"/>
<feature type="domain" description="DUS-like FMN-binding" evidence="15">
    <location>
        <begin position="15"/>
        <end position="349"/>
    </location>
</feature>
<dbReference type="PANTHER" id="PTHR11082">
    <property type="entry name" value="TRNA-DIHYDROURIDINE SYNTHASE"/>
    <property type="match status" value="1"/>
</dbReference>
<evidence type="ECO:0000313" key="17">
    <source>
        <dbReference type="Proteomes" id="UP000176689"/>
    </source>
</evidence>
<dbReference type="AlphaFoldDB" id="A0A1F6E8D6"/>
<dbReference type="PANTHER" id="PTHR11082:SF25">
    <property type="entry name" value="DUS-LIKE FMN-BINDING DOMAIN-CONTAINING PROTEIN"/>
    <property type="match status" value="1"/>
</dbReference>
<organism evidence="16 17">
    <name type="scientific">Candidatus Kaiserbacteria bacterium RIFCSPHIGHO2_12_FULL_53_13</name>
    <dbReference type="NCBI Taxonomy" id="1798502"/>
    <lineage>
        <taxon>Bacteria</taxon>
        <taxon>Candidatus Kaiseribacteriota</taxon>
    </lineage>
</organism>
<keyword evidence="5 12" id="KW-0288">FMN</keyword>
<gene>
    <name evidence="16" type="ORF">A3F27_02015</name>
</gene>
<comment type="caution">
    <text evidence="16">The sequence shown here is derived from an EMBL/GenBank/DDBJ whole genome shotgun (WGS) entry which is preliminary data.</text>
</comment>
<protein>
    <recommendedName>
        <fullName evidence="12">tRNA-dihydrouridine synthase</fullName>
        <ecNumber evidence="12">1.3.1.-</ecNumber>
    </recommendedName>
</protein>
<dbReference type="EMBL" id="MFLP01000027">
    <property type="protein sequence ID" value="OGG69926.1"/>
    <property type="molecule type" value="Genomic_DNA"/>
</dbReference>
<feature type="binding site" evidence="14">
    <location>
        <position position="99"/>
    </location>
    <ligand>
        <name>FMN</name>
        <dbReference type="ChEBI" id="CHEBI:58210"/>
    </ligand>
</feature>
<feature type="binding site" evidence="14">
    <location>
        <position position="195"/>
    </location>
    <ligand>
        <name>FMN</name>
        <dbReference type="ChEBI" id="CHEBI:58210"/>
    </ligand>
</feature>
<dbReference type="InterPro" id="IPR035587">
    <property type="entry name" value="DUS-like_FMN-bd"/>
</dbReference>
<dbReference type="PROSITE" id="PS01136">
    <property type="entry name" value="UPF0034"/>
    <property type="match status" value="1"/>
</dbReference>
<dbReference type="PIRSF" id="PIRSF006621">
    <property type="entry name" value="Dus"/>
    <property type="match status" value="1"/>
</dbReference>
<dbReference type="InterPro" id="IPR024036">
    <property type="entry name" value="tRNA-dHydroUridine_Synthase_C"/>
</dbReference>